<proteinExistence type="inferred from homology"/>
<gene>
    <name evidence="13" type="ORF">JQ619_22340</name>
</gene>
<dbReference type="InterPro" id="IPR058624">
    <property type="entry name" value="MdtA-like_HH"/>
</dbReference>
<evidence type="ECO:0000259" key="9">
    <source>
        <dbReference type="Pfam" id="PF25876"/>
    </source>
</evidence>
<keyword evidence="6 8" id="KW-0472">Membrane</keyword>
<dbReference type="Pfam" id="PF25967">
    <property type="entry name" value="RND-MFP_C"/>
    <property type="match status" value="1"/>
</dbReference>
<keyword evidence="8" id="KW-0812">Transmembrane</keyword>
<comment type="subcellular location">
    <subcellularLocation>
        <location evidence="1">Cell membrane</location>
    </subcellularLocation>
</comment>
<dbReference type="Gene3D" id="2.40.50.100">
    <property type="match status" value="1"/>
</dbReference>
<dbReference type="SUPFAM" id="SSF111369">
    <property type="entry name" value="HlyD-like secretion proteins"/>
    <property type="match status" value="1"/>
</dbReference>
<evidence type="ECO:0000256" key="1">
    <source>
        <dbReference type="ARBA" id="ARBA00004236"/>
    </source>
</evidence>
<dbReference type="InterPro" id="IPR058625">
    <property type="entry name" value="MdtA-like_BSH"/>
</dbReference>
<dbReference type="PANTHER" id="PTHR30469">
    <property type="entry name" value="MULTIDRUG RESISTANCE PROTEIN MDTA"/>
    <property type="match status" value="1"/>
</dbReference>
<feature type="domain" description="Multidrug resistance protein MdtA-like C-terminal permuted SH3" evidence="12">
    <location>
        <begin position="342"/>
        <end position="398"/>
    </location>
</feature>
<keyword evidence="3" id="KW-0813">Transport</keyword>
<evidence type="ECO:0000256" key="4">
    <source>
        <dbReference type="ARBA" id="ARBA00022475"/>
    </source>
</evidence>
<comment type="similarity">
    <text evidence="2">Belongs to the membrane fusion protein (MFP) (TC 8.A.1) family.</text>
</comment>
<evidence type="ECO:0000256" key="6">
    <source>
        <dbReference type="ARBA" id="ARBA00023136"/>
    </source>
</evidence>
<feature type="transmembrane region" description="Helical" evidence="8">
    <location>
        <begin position="25"/>
        <end position="45"/>
    </location>
</feature>
<accession>A0ABS5GB11</accession>
<dbReference type="Gene3D" id="1.10.287.470">
    <property type="entry name" value="Helix hairpin bin"/>
    <property type="match status" value="1"/>
</dbReference>
<keyword evidence="7" id="KW-0175">Coiled coil</keyword>
<feature type="coiled-coil region" evidence="7">
    <location>
        <begin position="169"/>
        <end position="206"/>
    </location>
</feature>
<organism evidence="13 14">
    <name type="scientific">Bradyrhizobium denitrificans</name>
    <dbReference type="NCBI Taxonomy" id="2734912"/>
    <lineage>
        <taxon>Bacteria</taxon>
        <taxon>Pseudomonadati</taxon>
        <taxon>Pseudomonadota</taxon>
        <taxon>Alphaproteobacteria</taxon>
        <taxon>Hyphomicrobiales</taxon>
        <taxon>Nitrobacteraceae</taxon>
        <taxon>Bradyrhizobium</taxon>
    </lineage>
</organism>
<dbReference type="NCBIfam" id="TIGR01730">
    <property type="entry name" value="RND_mfp"/>
    <property type="match status" value="1"/>
</dbReference>
<protein>
    <submittedName>
        <fullName evidence="13">Efflux RND transporter periplasmic adaptor subunit</fullName>
    </submittedName>
</protein>
<keyword evidence="8" id="KW-1133">Transmembrane helix</keyword>
<dbReference type="Pfam" id="PF25917">
    <property type="entry name" value="BSH_RND"/>
    <property type="match status" value="1"/>
</dbReference>
<dbReference type="InterPro" id="IPR058626">
    <property type="entry name" value="MdtA-like_b-barrel"/>
</dbReference>
<feature type="domain" description="Multidrug resistance protein MdtA-like alpha-helical hairpin" evidence="9">
    <location>
        <begin position="149"/>
        <end position="217"/>
    </location>
</feature>
<keyword evidence="5" id="KW-0997">Cell inner membrane</keyword>
<evidence type="ECO:0000256" key="7">
    <source>
        <dbReference type="SAM" id="Coils"/>
    </source>
</evidence>
<evidence type="ECO:0000256" key="8">
    <source>
        <dbReference type="SAM" id="Phobius"/>
    </source>
</evidence>
<evidence type="ECO:0000256" key="3">
    <source>
        <dbReference type="ARBA" id="ARBA00022448"/>
    </source>
</evidence>
<dbReference type="RefSeq" id="WP_172242843.1">
    <property type="nucleotide sequence ID" value="NZ_JABFDP010000044.1"/>
</dbReference>
<dbReference type="InterPro" id="IPR058627">
    <property type="entry name" value="MdtA-like_C"/>
</dbReference>
<evidence type="ECO:0000259" key="11">
    <source>
        <dbReference type="Pfam" id="PF25944"/>
    </source>
</evidence>
<dbReference type="Gene3D" id="2.40.420.20">
    <property type="match status" value="1"/>
</dbReference>
<dbReference type="Pfam" id="PF25944">
    <property type="entry name" value="Beta-barrel_RND"/>
    <property type="match status" value="1"/>
</dbReference>
<dbReference type="InterPro" id="IPR006143">
    <property type="entry name" value="RND_pump_MFP"/>
</dbReference>
<evidence type="ECO:0000256" key="2">
    <source>
        <dbReference type="ARBA" id="ARBA00009477"/>
    </source>
</evidence>
<dbReference type="Pfam" id="PF25876">
    <property type="entry name" value="HH_MFP_RND"/>
    <property type="match status" value="1"/>
</dbReference>
<dbReference type="Proteomes" id="UP001314635">
    <property type="component" value="Unassembled WGS sequence"/>
</dbReference>
<name>A0ABS5GB11_9BRAD</name>
<dbReference type="PANTHER" id="PTHR30469:SF36">
    <property type="entry name" value="BLL3903 PROTEIN"/>
    <property type="match status" value="1"/>
</dbReference>
<keyword evidence="14" id="KW-1185">Reference proteome</keyword>
<comment type="caution">
    <text evidence="13">The sequence shown here is derived from an EMBL/GenBank/DDBJ whole genome shotgun (WGS) entry which is preliminary data.</text>
</comment>
<evidence type="ECO:0000259" key="10">
    <source>
        <dbReference type="Pfam" id="PF25917"/>
    </source>
</evidence>
<feature type="domain" description="Multidrug resistance protein MdtA-like barrel-sandwich hybrid" evidence="10">
    <location>
        <begin position="107"/>
        <end position="250"/>
    </location>
</feature>
<feature type="domain" description="Multidrug resistance protein MdtA-like beta-barrel" evidence="11">
    <location>
        <begin position="254"/>
        <end position="336"/>
    </location>
</feature>
<dbReference type="Gene3D" id="2.40.30.170">
    <property type="match status" value="1"/>
</dbReference>
<sequence>MTSEQETQALGSGKREAAVFPGRRLMAIVLVILCAAAGLTIGWQFPQSRSVALRAPTILKDWLARWGAPAEQFAAQPRPPVQVKVATVRKDDVPIFLTSIGNVQAYNTVNVQSRVDGEITKILFEEGQTVKLDDALAVVDPRPLQAQFDQQQAILQKDQAMLSGAVLDLERYEMLSKTLAVTRQQLEQQRALVDQYKAQIKADQAQLDYALTQLTYTAIRAPLSGRIGIRQVDQGNLVRAGSGSVIAVITQLQPISVIFTVSAAALSETQFVPGPIKAAVTALDQDNATELDHGTIDLVDNVVDPATGTIKLKASFPNVAQKLWPGNFVNGRITLDVRRDGLTVPAVAVRHGPQGDFVWVVRPDHTAGFRNIRVRQIVNGRALIERGLARGEQVIVEGYFRLENGSRIEITEETPPAKKRTSTAAERG</sequence>
<reference evidence="14" key="1">
    <citation type="journal article" date="2021" name="ISME J.">
        <title>Evolutionary origin and ecological implication of a unique nif island in free-living Bradyrhizobium lineages.</title>
        <authorList>
            <person name="Tao J."/>
        </authorList>
    </citation>
    <scope>NUCLEOTIDE SEQUENCE [LARGE SCALE GENOMIC DNA]</scope>
    <source>
        <strain evidence="14">SZCCT0094</strain>
    </source>
</reference>
<keyword evidence="4" id="KW-1003">Cell membrane</keyword>
<evidence type="ECO:0000256" key="5">
    <source>
        <dbReference type="ARBA" id="ARBA00022519"/>
    </source>
</evidence>
<evidence type="ECO:0000259" key="12">
    <source>
        <dbReference type="Pfam" id="PF25967"/>
    </source>
</evidence>
<dbReference type="EMBL" id="JAFCLK010000021">
    <property type="protein sequence ID" value="MBR1138507.1"/>
    <property type="molecule type" value="Genomic_DNA"/>
</dbReference>
<evidence type="ECO:0000313" key="14">
    <source>
        <dbReference type="Proteomes" id="UP001314635"/>
    </source>
</evidence>
<evidence type="ECO:0000313" key="13">
    <source>
        <dbReference type="EMBL" id="MBR1138507.1"/>
    </source>
</evidence>